<comment type="catalytic activity">
    <reaction evidence="8">
        <text>Mo-molybdopterin + GTP + H(+) = Mo-molybdopterin guanine dinucleotide + diphosphate</text>
        <dbReference type="Rhea" id="RHEA:34243"/>
        <dbReference type="ChEBI" id="CHEBI:15378"/>
        <dbReference type="ChEBI" id="CHEBI:33019"/>
        <dbReference type="ChEBI" id="CHEBI:37565"/>
        <dbReference type="ChEBI" id="CHEBI:71302"/>
        <dbReference type="ChEBI" id="CHEBI:71310"/>
        <dbReference type="EC" id="2.7.7.77"/>
    </reaction>
</comment>
<dbReference type="HAMAP" id="MF_00316">
    <property type="entry name" value="MobA"/>
    <property type="match status" value="1"/>
</dbReference>
<dbReference type="InterPro" id="IPR029044">
    <property type="entry name" value="Nucleotide-diphossugar_trans"/>
</dbReference>
<evidence type="ECO:0000313" key="10">
    <source>
        <dbReference type="EMBL" id="XBH09273.1"/>
    </source>
</evidence>
<feature type="binding site" evidence="8">
    <location>
        <position position="26"/>
    </location>
    <ligand>
        <name>GTP</name>
        <dbReference type="ChEBI" id="CHEBI:37565"/>
    </ligand>
</feature>
<sequence>MVGRTPADVSGYVLAGGRSSRMGQDKALLELAGKPLAQRAVEKLRQVCAEVSVVGNRAELEAYAPLVRDLHEGCGPLGGIEAALLQSARPWNLFMAVDMPFLPAGFLRAWVRKVAGLECARVALFTVDGRPQPALCLLHKDVAPFVGGAVTRGEFKLFPVLVEAGRELAAAQGIEFDRVFLNLPERSDAFEDFDAGWTPTEMQREAMHLWFANLNTPEEFAAAAAVAGVLDTD</sequence>
<keyword evidence="6 8" id="KW-0342">GTP-binding</keyword>
<keyword evidence="5 8" id="KW-0460">Magnesium</keyword>
<comment type="similarity">
    <text evidence="8">Belongs to the MobA family.</text>
</comment>
<feature type="binding site" evidence="8">
    <location>
        <begin position="14"/>
        <end position="16"/>
    </location>
    <ligand>
        <name>GTP</name>
        <dbReference type="ChEBI" id="CHEBI:37565"/>
    </ligand>
</feature>
<dbReference type="PANTHER" id="PTHR19136">
    <property type="entry name" value="MOLYBDENUM COFACTOR GUANYLYLTRANSFERASE"/>
    <property type="match status" value="1"/>
</dbReference>
<dbReference type="GO" id="GO:0046872">
    <property type="term" value="F:metal ion binding"/>
    <property type="evidence" value="ECO:0007669"/>
    <property type="project" value="UniProtKB-KW"/>
</dbReference>
<dbReference type="GO" id="GO:0005737">
    <property type="term" value="C:cytoplasm"/>
    <property type="evidence" value="ECO:0007669"/>
    <property type="project" value="UniProtKB-SubCell"/>
</dbReference>
<dbReference type="AlphaFoldDB" id="A0AAU7CW84"/>
<dbReference type="GO" id="GO:0061603">
    <property type="term" value="F:molybdenum cofactor guanylyltransferase activity"/>
    <property type="evidence" value="ECO:0007669"/>
    <property type="project" value="UniProtKB-EC"/>
</dbReference>
<comment type="function">
    <text evidence="8">Transfers a GMP moiety from GTP to Mo-molybdopterin (Mo-MPT) cofactor (Moco or molybdenum cofactor) to form Mo-molybdopterin guanine dinucleotide (Mo-MGD) cofactor.</text>
</comment>
<comment type="caution">
    <text evidence="8">Lacks conserved residue(s) required for the propagation of feature annotation.</text>
</comment>
<dbReference type="Gene3D" id="3.90.550.10">
    <property type="entry name" value="Spore Coat Polysaccharide Biosynthesis Protein SpsA, Chain A"/>
    <property type="match status" value="1"/>
</dbReference>
<accession>A0AAU7CW84</accession>
<feature type="binding site" evidence="8">
    <location>
        <position position="69"/>
    </location>
    <ligand>
        <name>GTP</name>
        <dbReference type="ChEBI" id="CHEBI:37565"/>
    </ligand>
</feature>
<comment type="subcellular location">
    <subcellularLocation>
        <location evidence="8">Cytoplasm</location>
    </subcellularLocation>
</comment>
<evidence type="ECO:0000256" key="7">
    <source>
        <dbReference type="ARBA" id="ARBA00023150"/>
    </source>
</evidence>
<evidence type="ECO:0000256" key="3">
    <source>
        <dbReference type="ARBA" id="ARBA00022723"/>
    </source>
</evidence>
<keyword evidence="4 8" id="KW-0547">Nucleotide-binding</keyword>
<protein>
    <recommendedName>
        <fullName evidence="8">Probable molybdenum cofactor guanylyltransferase</fullName>
        <shortName evidence="8">MoCo guanylyltransferase</shortName>
        <ecNumber evidence="8">2.7.7.77</ecNumber>
    </recommendedName>
    <alternativeName>
        <fullName evidence="8">GTP:molybdopterin guanylyltransferase</fullName>
    </alternativeName>
    <alternativeName>
        <fullName evidence="8">Mo-MPT guanylyltransferase</fullName>
    </alternativeName>
    <alternativeName>
        <fullName evidence="8">Molybdopterin guanylyltransferase</fullName>
    </alternativeName>
    <alternativeName>
        <fullName evidence="8">Molybdopterin-guanine dinucleotide synthase</fullName>
        <shortName evidence="8">MGD synthase</shortName>
    </alternativeName>
</protein>
<evidence type="ECO:0000256" key="8">
    <source>
        <dbReference type="HAMAP-Rule" id="MF_00316"/>
    </source>
</evidence>
<keyword evidence="7 8" id="KW-0501">Molybdenum cofactor biosynthesis</keyword>
<comment type="domain">
    <text evidence="8">The N-terminal domain determines nucleotide recognition and specific binding, while the C-terminal domain determines the specific binding to the target protein.</text>
</comment>
<feature type="binding site" evidence="8">
    <location>
        <position position="98"/>
    </location>
    <ligand>
        <name>Mg(2+)</name>
        <dbReference type="ChEBI" id="CHEBI:18420"/>
    </ligand>
</feature>
<gene>
    <name evidence="8" type="primary">mobA</name>
    <name evidence="10" type="ORF">P4G45_12360</name>
</gene>
<evidence type="ECO:0000256" key="6">
    <source>
        <dbReference type="ARBA" id="ARBA00023134"/>
    </source>
</evidence>
<dbReference type="EC" id="2.7.7.77" evidence="8"/>
<dbReference type="EMBL" id="CP121194">
    <property type="protein sequence ID" value="XBH09273.1"/>
    <property type="molecule type" value="Genomic_DNA"/>
</dbReference>
<keyword evidence="2 8" id="KW-0808">Transferase</keyword>
<dbReference type="PANTHER" id="PTHR19136:SF81">
    <property type="entry name" value="MOLYBDENUM COFACTOR GUANYLYLTRANSFERASE"/>
    <property type="match status" value="1"/>
</dbReference>
<evidence type="ECO:0000256" key="4">
    <source>
        <dbReference type="ARBA" id="ARBA00022741"/>
    </source>
</evidence>
<feature type="binding site" evidence="8">
    <location>
        <position position="98"/>
    </location>
    <ligand>
        <name>GTP</name>
        <dbReference type="ChEBI" id="CHEBI:37565"/>
    </ligand>
</feature>
<dbReference type="GO" id="GO:0006777">
    <property type="term" value="P:Mo-molybdopterin cofactor biosynthetic process"/>
    <property type="evidence" value="ECO:0007669"/>
    <property type="project" value="UniProtKB-KW"/>
</dbReference>
<dbReference type="InterPro" id="IPR025877">
    <property type="entry name" value="MobA-like_NTP_Trfase"/>
</dbReference>
<name>A0AAU7CW84_9BACT</name>
<keyword evidence="3 8" id="KW-0479">Metal-binding</keyword>
<proteinExistence type="inferred from homology"/>
<evidence type="ECO:0000256" key="5">
    <source>
        <dbReference type="ARBA" id="ARBA00022842"/>
    </source>
</evidence>
<dbReference type="SUPFAM" id="SSF53448">
    <property type="entry name" value="Nucleotide-diphospho-sugar transferases"/>
    <property type="match status" value="1"/>
</dbReference>
<dbReference type="KEGG" id="epl:P4G45_12360"/>
<keyword evidence="10" id="KW-0548">Nucleotidyltransferase</keyword>
<evidence type="ECO:0000256" key="1">
    <source>
        <dbReference type="ARBA" id="ARBA00022490"/>
    </source>
</evidence>
<feature type="domain" description="MobA-like NTP transferase" evidence="9">
    <location>
        <begin position="11"/>
        <end position="145"/>
    </location>
</feature>
<keyword evidence="1 8" id="KW-0963">Cytoplasm</keyword>
<organism evidence="10">
    <name type="scientific">Edaphobacter paludis</name>
    <dbReference type="NCBI Taxonomy" id="3035702"/>
    <lineage>
        <taxon>Bacteria</taxon>
        <taxon>Pseudomonadati</taxon>
        <taxon>Acidobacteriota</taxon>
        <taxon>Terriglobia</taxon>
        <taxon>Terriglobales</taxon>
        <taxon>Acidobacteriaceae</taxon>
        <taxon>Edaphobacter</taxon>
    </lineage>
</organism>
<dbReference type="Pfam" id="PF12804">
    <property type="entry name" value="NTP_transf_3"/>
    <property type="match status" value="1"/>
</dbReference>
<reference evidence="10" key="1">
    <citation type="submission" date="2023-03" db="EMBL/GenBank/DDBJ databases">
        <title>Edaphobacter sp.</title>
        <authorList>
            <person name="Huber K.J."/>
            <person name="Papendorf J."/>
            <person name="Pilke C."/>
            <person name="Bunk B."/>
            <person name="Sproeer C."/>
            <person name="Pester M."/>
        </authorList>
    </citation>
    <scope>NUCLEOTIDE SEQUENCE</scope>
    <source>
        <strain evidence="10">DSM 109919</strain>
    </source>
</reference>
<dbReference type="GO" id="GO:0005525">
    <property type="term" value="F:GTP binding"/>
    <property type="evidence" value="ECO:0007669"/>
    <property type="project" value="UniProtKB-UniRule"/>
</dbReference>
<evidence type="ECO:0000259" key="9">
    <source>
        <dbReference type="Pfam" id="PF12804"/>
    </source>
</evidence>
<comment type="cofactor">
    <cofactor evidence="8">
        <name>Mg(2+)</name>
        <dbReference type="ChEBI" id="CHEBI:18420"/>
    </cofactor>
</comment>
<evidence type="ECO:0000256" key="2">
    <source>
        <dbReference type="ARBA" id="ARBA00022679"/>
    </source>
</evidence>
<dbReference type="InterPro" id="IPR013482">
    <property type="entry name" value="Molybde_CF_guanTrfase"/>
</dbReference>
<dbReference type="CDD" id="cd02503">
    <property type="entry name" value="MobA"/>
    <property type="match status" value="1"/>
</dbReference>